<reference evidence="3" key="1">
    <citation type="submission" date="2015-07" db="EMBL/GenBank/DDBJ databases">
        <title>Discovery of a poly(ethylene terephthalate assimilation.</title>
        <authorList>
            <person name="Yoshida S."/>
            <person name="Hiraga K."/>
            <person name="Takehana T."/>
            <person name="Taniguchi I."/>
            <person name="Yamaji H."/>
            <person name="Maeda Y."/>
            <person name="Toyohara K."/>
            <person name="Miyamoto K."/>
            <person name="Kimura Y."/>
            <person name="Oda K."/>
        </authorList>
    </citation>
    <scope>NUCLEOTIDE SEQUENCE [LARGE SCALE GENOMIC DNA]</scope>
    <source>
        <strain evidence="3">NBRC 110686 / TISTR 2288 / 201-F6</strain>
    </source>
</reference>
<accession>A0A0K8NXW4</accession>
<feature type="transmembrane region" description="Helical" evidence="1">
    <location>
        <begin position="75"/>
        <end position="98"/>
    </location>
</feature>
<keyword evidence="1" id="KW-1133">Transmembrane helix</keyword>
<reference evidence="2 3" key="2">
    <citation type="journal article" date="2016" name="Science">
        <title>A bacterium that degrades and assimilates poly(ethylene terephthalate).</title>
        <authorList>
            <person name="Yoshida S."/>
            <person name="Hiraga K."/>
            <person name="Takehana T."/>
            <person name="Taniguchi I."/>
            <person name="Yamaji H."/>
            <person name="Maeda Y."/>
            <person name="Toyohara K."/>
            <person name="Miyamoto K."/>
            <person name="Kimura Y."/>
            <person name="Oda K."/>
        </authorList>
    </citation>
    <scope>NUCLEOTIDE SEQUENCE [LARGE SCALE GENOMIC DNA]</scope>
    <source>
        <strain evidence="3">NBRC 110686 / TISTR 2288 / 201-F6</strain>
    </source>
</reference>
<comment type="caution">
    <text evidence="2">The sequence shown here is derived from an EMBL/GenBank/DDBJ whole genome shotgun (WGS) entry which is preliminary data.</text>
</comment>
<dbReference type="OrthoDB" id="9154735at2"/>
<keyword evidence="1" id="KW-0812">Transmembrane</keyword>
<dbReference type="RefSeq" id="WP_054019303.1">
    <property type="nucleotide sequence ID" value="NZ_BBYR01000017.1"/>
</dbReference>
<keyword evidence="3" id="KW-1185">Reference proteome</keyword>
<proteinExistence type="predicted"/>
<dbReference type="STRING" id="1547922.ISF6_0833"/>
<dbReference type="Proteomes" id="UP000037660">
    <property type="component" value="Unassembled WGS sequence"/>
</dbReference>
<keyword evidence="1" id="KW-0472">Membrane</keyword>
<feature type="transmembrane region" description="Helical" evidence="1">
    <location>
        <begin position="42"/>
        <end position="69"/>
    </location>
</feature>
<sequence length="127" mass="13656">MLHPFIRTLASRPHLVLDHLGGYAELVAVLSRDALESLRRRTLLATLLVVCLLLALTLTGVALLLVAALPPASMHAPWLLVAVPALPWLGALVAGLGLRQAPRQRPFDAVREQIDADVALLRRAADA</sequence>
<evidence type="ECO:0008006" key="4">
    <source>
        <dbReference type="Google" id="ProtNLM"/>
    </source>
</evidence>
<evidence type="ECO:0000313" key="2">
    <source>
        <dbReference type="EMBL" id="GAP35242.1"/>
    </source>
</evidence>
<dbReference type="AlphaFoldDB" id="A0A0K8NXW4"/>
<name>A0A0K8NXW4_PISS1</name>
<evidence type="ECO:0000256" key="1">
    <source>
        <dbReference type="SAM" id="Phobius"/>
    </source>
</evidence>
<dbReference type="EMBL" id="BBYR01000017">
    <property type="protein sequence ID" value="GAP35242.1"/>
    <property type="molecule type" value="Genomic_DNA"/>
</dbReference>
<protein>
    <recommendedName>
        <fullName evidence="4">Transmembrane protein</fullName>
    </recommendedName>
</protein>
<evidence type="ECO:0000313" key="3">
    <source>
        <dbReference type="Proteomes" id="UP000037660"/>
    </source>
</evidence>
<organism evidence="2 3">
    <name type="scientific">Piscinibacter sakaiensis</name>
    <name type="common">Ideonella sakaiensis</name>
    <dbReference type="NCBI Taxonomy" id="1547922"/>
    <lineage>
        <taxon>Bacteria</taxon>
        <taxon>Pseudomonadati</taxon>
        <taxon>Pseudomonadota</taxon>
        <taxon>Betaproteobacteria</taxon>
        <taxon>Burkholderiales</taxon>
        <taxon>Sphaerotilaceae</taxon>
        <taxon>Piscinibacter</taxon>
    </lineage>
</organism>
<gene>
    <name evidence="2" type="ORF">ISF6_0833</name>
</gene>